<protein>
    <submittedName>
        <fullName evidence="2">Uncharacterized protein</fullName>
    </submittedName>
</protein>
<accession>A0A8J6HX54</accession>
<evidence type="ECO:0000313" key="3">
    <source>
        <dbReference type="Proteomes" id="UP000719412"/>
    </source>
</evidence>
<feature type="region of interest" description="Disordered" evidence="1">
    <location>
        <begin position="1"/>
        <end position="62"/>
    </location>
</feature>
<reference evidence="2" key="1">
    <citation type="journal article" date="2020" name="J Insects Food Feed">
        <title>The yellow mealworm (Tenebrio molitor) genome: a resource for the emerging insects as food and feed industry.</title>
        <authorList>
            <person name="Eriksson T."/>
            <person name="Andere A."/>
            <person name="Kelstrup H."/>
            <person name="Emery V."/>
            <person name="Picard C."/>
        </authorList>
    </citation>
    <scope>NUCLEOTIDE SEQUENCE</scope>
    <source>
        <strain evidence="2">Stoneville</strain>
        <tissue evidence="2">Whole head</tissue>
    </source>
</reference>
<comment type="caution">
    <text evidence="2">The sequence shown here is derived from an EMBL/GenBank/DDBJ whole genome shotgun (WGS) entry which is preliminary data.</text>
</comment>
<proteinExistence type="predicted"/>
<feature type="compositionally biased region" description="Basic and acidic residues" evidence="1">
    <location>
        <begin position="1"/>
        <end position="14"/>
    </location>
</feature>
<sequence>MRGRIGGDRKEDNVSPRGLQSLSPNWKSATGYRTPNGGIPDLRRDEKMPKRTTSSATIDNQSADCLNRCTHAGEPNHRD</sequence>
<reference evidence="2" key="2">
    <citation type="submission" date="2021-08" db="EMBL/GenBank/DDBJ databases">
        <authorList>
            <person name="Eriksson T."/>
        </authorList>
    </citation>
    <scope>NUCLEOTIDE SEQUENCE</scope>
    <source>
        <strain evidence="2">Stoneville</strain>
        <tissue evidence="2">Whole head</tissue>
    </source>
</reference>
<keyword evidence="3" id="KW-1185">Reference proteome</keyword>
<evidence type="ECO:0000313" key="2">
    <source>
        <dbReference type="EMBL" id="KAH0822167.1"/>
    </source>
</evidence>
<name>A0A8J6HX54_TENMO</name>
<feature type="compositionally biased region" description="Polar residues" evidence="1">
    <location>
        <begin position="51"/>
        <end position="62"/>
    </location>
</feature>
<dbReference type="EMBL" id="JABDTM020003912">
    <property type="protein sequence ID" value="KAH0822167.1"/>
    <property type="molecule type" value="Genomic_DNA"/>
</dbReference>
<dbReference type="Proteomes" id="UP000719412">
    <property type="component" value="Unassembled WGS sequence"/>
</dbReference>
<gene>
    <name evidence="2" type="ORF">GEV33_000624</name>
</gene>
<dbReference type="AlphaFoldDB" id="A0A8J6HX54"/>
<evidence type="ECO:0000256" key="1">
    <source>
        <dbReference type="SAM" id="MobiDB-lite"/>
    </source>
</evidence>
<organism evidence="2 3">
    <name type="scientific">Tenebrio molitor</name>
    <name type="common">Yellow mealworm beetle</name>
    <dbReference type="NCBI Taxonomy" id="7067"/>
    <lineage>
        <taxon>Eukaryota</taxon>
        <taxon>Metazoa</taxon>
        <taxon>Ecdysozoa</taxon>
        <taxon>Arthropoda</taxon>
        <taxon>Hexapoda</taxon>
        <taxon>Insecta</taxon>
        <taxon>Pterygota</taxon>
        <taxon>Neoptera</taxon>
        <taxon>Endopterygota</taxon>
        <taxon>Coleoptera</taxon>
        <taxon>Polyphaga</taxon>
        <taxon>Cucujiformia</taxon>
        <taxon>Tenebrionidae</taxon>
        <taxon>Tenebrio</taxon>
    </lineage>
</organism>
<feature type="compositionally biased region" description="Polar residues" evidence="1">
    <location>
        <begin position="18"/>
        <end position="33"/>
    </location>
</feature>